<comment type="caution">
    <text evidence="2">The sequence shown here is derived from an EMBL/GenBank/DDBJ whole genome shotgun (WGS) entry which is preliminary data.</text>
</comment>
<dbReference type="InterPro" id="IPR050099">
    <property type="entry name" value="SIS_GmhA/DiaA_subfam"/>
</dbReference>
<dbReference type="PANTHER" id="PTHR30390:SF7">
    <property type="entry name" value="PHOSPHOHEPTOSE ISOMERASE"/>
    <property type="match status" value="1"/>
</dbReference>
<evidence type="ECO:0000313" key="3">
    <source>
        <dbReference type="Proteomes" id="UP001267290"/>
    </source>
</evidence>
<organism evidence="2 3">
    <name type="scientific">Paenibacillus qinlingensis</name>
    <dbReference type="NCBI Taxonomy" id="1837343"/>
    <lineage>
        <taxon>Bacteria</taxon>
        <taxon>Bacillati</taxon>
        <taxon>Bacillota</taxon>
        <taxon>Bacilli</taxon>
        <taxon>Bacillales</taxon>
        <taxon>Paenibacillaceae</taxon>
        <taxon>Paenibacillus</taxon>
    </lineage>
</organism>
<dbReference type="NCBIfam" id="NF002805">
    <property type="entry name" value="PRK02947.1"/>
    <property type="match status" value="1"/>
</dbReference>
<dbReference type="Proteomes" id="UP001267290">
    <property type="component" value="Unassembled WGS sequence"/>
</dbReference>
<dbReference type="RefSeq" id="WP_310222949.1">
    <property type="nucleotide sequence ID" value="NZ_JAVDSB010000001.1"/>
</dbReference>
<reference evidence="2 3" key="1">
    <citation type="submission" date="2023-07" db="EMBL/GenBank/DDBJ databases">
        <title>Sorghum-associated microbial communities from plants grown in Nebraska, USA.</title>
        <authorList>
            <person name="Schachtman D."/>
        </authorList>
    </citation>
    <scope>NUCLEOTIDE SEQUENCE [LARGE SCALE GENOMIC DNA]</scope>
    <source>
        <strain evidence="2 3">CC258</strain>
    </source>
</reference>
<evidence type="ECO:0000313" key="2">
    <source>
        <dbReference type="EMBL" id="MDR6549180.1"/>
    </source>
</evidence>
<accession>A0ABU1NNZ0</accession>
<sequence length="243" mass="25962">METFLSNVQNMLSTVMQSQIESMQRASEVLANTLVAGRHIFVFGTGHSHMIAEEAFYRAGGLKDIIPILESGLMLHEGGVKSTKLERLEGYAAVLLDTYQVSQGDVLILSSNSGINAVPVEMALGAKERGATVIAITNLKQSMQGLPRHSSQLRCYEIANIVIDNCGVVGDASVYVEEMQQYIGPTSTIIGAFILNAIIVQTVKNCLAQGLVPPVYVSANVAKGDAHNAQLRNNPPSGGSEDC</sequence>
<keyword evidence="3" id="KW-1185">Reference proteome</keyword>
<dbReference type="EMBL" id="JAVDSB010000001">
    <property type="protein sequence ID" value="MDR6549180.1"/>
    <property type="molecule type" value="Genomic_DNA"/>
</dbReference>
<dbReference type="CDD" id="cd05013">
    <property type="entry name" value="SIS_RpiR"/>
    <property type="match status" value="1"/>
</dbReference>
<protein>
    <submittedName>
        <fullName evidence="2">Phosphosugar-binding protein</fullName>
    </submittedName>
</protein>
<dbReference type="PROSITE" id="PS51464">
    <property type="entry name" value="SIS"/>
    <property type="match status" value="1"/>
</dbReference>
<dbReference type="SUPFAM" id="SSF53697">
    <property type="entry name" value="SIS domain"/>
    <property type="match status" value="1"/>
</dbReference>
<feature type="domain" description="SIS" evidence="1">
    <location>
        <begin position="30"/>
        <end position="213"/>
    </location>
</feature>
<dbReference type="Pfam" id="PF13580">
    <property type="entry name" value="SIS_2"/>
    <property type="match status" value="1"/>
</dbReference>
<dbReference type="InterPro" id="IPR035472">
    <property type="entry name" value="RpiR-like_SIS"/>
</dbReference>
<gene>
    <name evidence="2" type="ORF">J2736_000363</name>
</gene>
<proteinExistence type="predicted"/>
<dbReference type="Gene3D" id="3.40.50.10490">
    <property type="entry name" value="Glucose-6-phosphate isomerase like protein, domain 1"/>
    <property type="match status" value="1"/>
</dbReference>
<name>A0ABU1NNZ0_9BACL</name>
<dbReference type="InterPro" id="IPR046348">
    <property type="entry name" value="SIS_dom_sf"/>
</dbReference>
<dbReference type="PANTHER" id="PTHR30390">
    <property type="entry name" value="SEDOHEPTULOSE 7-PHOSPHATE ISOMERASE / DNAA INITIATOR-ASSOCIATING FACTOR FOR REPLICATION INITIATION"/>
    <property type="match status" value="1"/>
</dbReference>
<evidence type="ECO:0000259" key="1">
    <source>
        <dbReference type="PROSITE" id="PS51464"/>
    </source>
</evidence>
<dbReference type="InterPro" id="IPR001347">
    <property type="entry name" value="SIS_dom"/>
</dbReference>